<dbReference type="SUPFAM" id="SSF52833">
    <property type="entry name" value="Thioredoxin-like"/>
    <property type="match status" value="1"/>
</dbReference>
<dbReference type="GO" id="GO:0016209">
    <property type="term" value="F:antioxidant activity"/>
    <property type="evidence" value="ECO:0007669"/>
    <property type="project" value="InterPro"/>
</dbReference>
<dbReference type="Gene3D" id="3.40.30.10">
    <property type="entry name" value="Glutaredoxin"/>
    <property type="match status" value="1"/>
</dbReference>
<evidence type="ECO:0000313" key="2">
    <source>
        <dbReference type="EMBL" id="KAF5228674.1"/>
    </source>
</evidence>
<reference evidence="2 3" key="1">
    <citation type="journal article" date="2020" name="BMC Genomics">
        <title>Correction to: Identification and distribution of gene clusters required for synthesis of sphingolipid metabolism inhibitors in diverse species of the filamentous fungus Fusarium.</title>
        <authorList>
            <person name="Kim H.S."/>
            <person name="Lohmar J.M."/>
            <person name="Busman M."/>
            <person name="Brown D.W."/>
            <person name="Naumann T.A."/>
            <person name="Divon H.H."/>
            <person name="Lysoe E."/>
            <person name="Uhlig S."/>
            <person name="Proctor R.H."/>
        </authorList>
    </citation>
    <scope>NUCLEOTIDE SEQUENCE [LARGE SCALE GENOMIC DNA]</scope>
    <source>
        <strain evidence="2 3">NRRL 25214</strain>
    </source>
</reference>
<dbReference type="Proteomes" id="UP000573603">
    <property type="component" value="Unassembled WGS sequence"/>
</dbReference>
<name>A0A8H4YI95_9HYPO</name>
<dbReference type="GO" id="GO:0016491">
    <property type="term" value="F:oxidoreductase activity"/>
    <property type="evidence" value="ECO:0007669"/>
    <property type="project" value="InterPro"/>
</dbReference>
<feature type="domain" description="Alkyl hydroperoxide reductase subunit C/ Thiol specific antioxidant" evidence="1">
    <location>
        <begin position="18"/>
        <end position="124"/>
    </location>
</feature>
<organism evidence="2 3">
    <name type="scientific">Fusarium anthophilum</name>
    <dbReference type="NCBI Taxonomy" id="48485"/>
    <lineage>
        <taxon>Eukaryota</taxon>
        <taxon>Fungi</taxon>
        <taxon>Dikarya</taxon>
        <taxon>Ascomycota</taxon>
        <taxon>Pezizomycotina</taxon>
        <taxon>Sordariomycetes</taxon>
        <taxon>Hypocreomycetidae</taxon>
        <taxon>Hypocreales</taxon>
        <taxon>Nectriaceae</taxon>
        <taxon>Fusarium</taxon>
        <taxon>Fusarium fujikuroi species complex</taxon>
    </lineage>
</organism>
<keyword evidence="3" id="KW-1185">Reference proteome</keyword>
<dbReference type="AlphaFoldDB" id="A0A8H4YI95"/>
<dbReference type="InterPro" id="IPR000866">
    <property type="entry name" value="AhpC/TSA"/>
</dbReference>
<proteinExistence type="predicted"/>
<accession>A0A8H4YI95</accession>
<evidence type="ECO:0000313" key="3">
    <source>
        <dbReference type="Proteomes" id="UP000573603"/>
    </source>
</evidence>
<dbReference type="EMBL" id="JABEVY010000634">
    <property type="protein sequence ID" value="KAF5228674.1"/>
    <property type="molecule type" value="Genomic_DNA"/>
</dbReference>
<dbReference type="InterPro" id="IPR036249">
    <property type="entry name" value="Thioredoxin-like_sf"/>
</dbReference>
<gene>
    <name evidence="2" type="ORF">FANTH_14430</name>
</gene>
<dbReference type="Pfam" id="PF00578">
    <property type="entry name" value="AhpC-TSA"/>
    <property type="match status" value="1"/>
</dbReference>
<evidence type="ECO:0000259" key="1">
    <source>
        <dbReference type="Pfam" id="PF00578"/>
    </source>
</evidence>
<protein>
    <recommendedName>
        <fullName evidence="1">Alkyl hydroperoxide reductase subunit C/ Thiol specific antioxidant domain-containing protein</fullName>
    </recommendedName>
</protein>
<comment type="caution">
    <text evidence="2">The sequence shown here is derived from an EMBL/GenBank/DDBJ whole genome shotgun (WGS) entry which is preliminary data.</text>
</comment>
<sequence length="184" mass="20188">MAASNPIEKFDSLLKQSKFIFAVYYRGHWCPFCMGYLTTFASLTKSIEAAGGVSLIITAEDASHLDAVRDRTGYTREALNDPDQILAEELKSRSLLDVAITEKSGYPHGLAQPAVLVMRPDGSVLQQWAIVPSTMNLGGAKDRPVLEQIWENVQKQLEGKEVVHKEYTTTGLLALLGSKFGLCA</sequence>